<dbReference type="Gene3D" id="1.10.10.1320">
    <property type="entry name" value="Anti-sigma factor, zinc-finger domain"/>
    <property type="match status" value="1"/>
</dbReference>
<proteinExistence type="predicted"/>
<keyword evidence="6" id="KW-0472">Membrane</keyword>
<keyword evidence="3" id="KW-1003">Cell membrane</keyword>
<evidence type="ECO:0000256" key="6">
    <source>
        <dbReference type="ARBA" id="ARBA00023136"/>
    </source>
</evidence>
<gene>
    <name evidence="10" type="ORF">NC998_29245</name>
</gene>
<dbReference type="InterPro" id="IPR018764">
    <property type="entry name" value="RskA_C"/>
</dbReference>
<dbReference type="RefSeq" id="WP_242017136.1">
    <property type="nucleotide sequence ID" value="NZ_JAMPKM010000074.1"/>
</dbReference>
<evidence type="ECO:0000256" key="8">
    <source>
        <dbReference type="ARBA" id="ARBA00030803"/>
    </source>
</evidence>
<keyword evidence="5" id="KW-1133">Transmembrane helix</keyword>
<dbReference type="PANTHER" id="PTHR37461:SF1">
    <property type="entry name" value="ANTI-SIGMA-K FACTOR RSKA"/>
    <property type="match status" value="1"/>
</dbReference>
<comment type="subcellular location">
    <subcellularLocation>
        <location evidence="2">Cell membrane</location>
    </subcellularLocation>
    <subcellularLocation>
        <location evidence="1">Membrane</location>
        <topology evidence="1">Single-pass membrane protein</topology>
    </subcellularLocation>
</comment>
<dbReference type="EMBL" id="JAMPKM010000074">
    <property type="protein sequence ID" value="MEP0821130.1"/>
    <property type="molecule type" value="Genomic_DNA"/>
</dbReference>
<sequence>MSMPSEELQLLIAGYVLGDLNPEEAAEFERLLRQDPAIAQEVAQMQNALEASYAPPEVTPPGHLRSVILEKAQVAGAEMGGQPTSRPRRILSWRNGLEVAAAVLIVALGINNYRLSQALQTSQAETQRYAALTYVLDATKRDSQAAATVVVNPNTLQATITVQNLPPLPPGKVYALWTVLTPNAPFTTDQKQAILTETFQVDERGNLAQTISVSKAYRSKELVMKIAVTVEDGNAPQKHTGAPIMITGL</sequence>
<evidence type="ECO:0000256" key="1">
    <source>
        <dbReference type="ARBA" id="ARBA00004167"/>
    </source>
</evidence>
<evidence type="ECO:0000256" key="4">
    <source>
        <dbReference type="ARBA" id="ARBA00022692"/>
    </source>
</evidence>
<evidence type="ECO:0000313" key="10">
    <source>
        <dbReference type="EMBL" id="MEP0821130.1"/>
    </source>
</evidence>
<evidence type="ECO:0000256" key="7">
    <source>
        <dbReference type="ARBA" id="ARBA00029829"/>
    </source>
</evidence>
<dbReference type="InterPro" id="IPR041916">
    <property type="entry name" value="Anti_sigma_zinc_sf"/>
</dbReference>
<evidence type="ECO:0000256" key="5">
    <source>
        <dbReference type="ARBA" id="ARBA00022989"/>
    </source>
</evidence>
<dbReference type="InterPro" id="IPR051474">
    <property type="entry name" value="Anti-sigma-K/W_factor"/>
</dbReference>
<keyword evidence="4" id="KW-0812">Transmembrane</keyword>
<feature type="domain" description="Anti-sigma K factor RskA C-terminal" evidence="9">
    <location>
        <begin position="99"/>
        <end position="240"/>
    </location>
</feature>
<reference evidence="10 11" key="1">
    <citation type="submission" date="2022-04" db="EMBL/GenBank/DDBJ databases">
        <title>Positive selection, recombination, and allopatry shape intraspecific diversity of widespread and dominant cyanobacteria.</title>
        <authorList>
            <person name="Wei J."/>
            <person name="Shu W."/>
            <person name="Hu C."/>
        </authorList>
    </citation>
    <scope>NUCLEOTIDE SEQUENCE [LARGE SCALE GENOMIC DNA]</scope>
    <source>
        <strain evidence="10 11">GB2-A4</strain>
    </source>
</reference>
<evidence type="ECO:0000256" key="2">
    <source>
        <dbReference type="ARBA" id="ARBA00004236"/>
    </source>
</evidence>
<organism evidence="10 11">
    <name type="scientific">Trichocoleus desertorum GB2-A4</name>
    <dbReference type="NCBI Taxonomy" id="2933944"/>
    <lineage>
        <taxon>Bacteria</taxon>
        <taxon>Bacillati</taxon>
        <taxon>Cyanobacteriota</taxon>
        <taxon>Cyanophyceae</taxon>
        <taxon>Leptolyngbyales</taxon>
        <taxon>Trichocoleusaceae</taxon>
        <taxon>Trichocoleus</taxon>
    </lineage>
</organism>
<evidence type="ECO:0000259" key="9">
    <source>
        <dbReference type="Pfam" id="PF10099"/>
    </source>
</evidence>
<evidence type="ECO:0000313" key="11">
    <source>
        <dbReference type="Proteomes" id="UP001464891"/>
    </source>
</evidence>
<dbReference type="Pfam" id="PF10099">
    <property type="entry name" value="RskA_C"/>
    <property type="match status" value="1"/>
</dbReference>
<dbReference type="PANTHER" id="PTHR37461">
    <property type="entry name" value="ANTI-SIGMA-K FACTOR RSKA"/>
    <property type="match status" value="1"/>
</dbReference>
<dbReference type="Proteomes" id="UP001464891">
    <property type="component" value="Unassembled WGS sequence"/>
</dbReference>
<name>A0ABV0JHA1_9CYAN</name>
<keyword evidence="11" id="KW-1185">Reference proteome</keyword>
<comment type="caution">
    <text evidence="10">The sequence shown here is derived from an EMBL/GenBank/DDBJ whole genome shotgun (WGS) entry which is preliminary data.</text>
</comment>
<protein>
    <recommendedName>
        <fullName evidence="8">Regulator of SigK</fullName>
    </recommendedName>
    <alternativeName>
        <fullName evidence="7">Sigma-K anti-sigma factor RskA</fullName>
    </alternativeName>
</protein>
<accession>A0ABV0JHA1</accession>
<evidence type="ECO:0000256" key="3">
    <source>
        <dbReference type="ARBA" id="ARBA00022475"/>
    </source>
</evidence>